<protein>
    <submittedName>
        <fullName evidence="1">Uncharacterized protein</fullName>
    </submittedName>
</protein>
<name>A0A5B7K8C7_PORTR</name>
<reference evidence="1 2" key="1">
    <citation type="submission" date="2019-05" db="EMBL/GenBank/DDBJ databases">
        <title>Another draft genome of Portunus trituberculatus and its Hox gene families provides insights of decapod evolution.</title>
        <authorList>
            <person name="Jeong J.-H."/>
            <person name="Song I."/>
            <person name="Kim S."/>
            <person name="Choi T."/>
            <person name="Kim D."/>
            <person name="Ryu S."/>
            <person name="Kim W."/>
        </authorList>
    </citation>
    <scope>NUCLEOTIDE SEQUENCE [LARGE SCALE GENOMIC DNA]</scope>
    <source>
        <tissue evidence="1">Muscle</tissue>
    </source>
</reference>
<dbReference type="OrthoDB" id="5945798at2759"/>
<dbReference type="AlphaFoldDB" id="A0A5B7K8C7"/>
<evidence type="ECO:0000313" key="2">
    <source>
        <dbReference type="Proteomes" id="UP000324222"/>
    </source>
</evidence>
<sequence>MPVLLPPPPPPPCDAPGLTCVRSRQALQHLHVVPHCVQVDKDTGGLAQLLEGLAGEGRRRDCLLLRLLHDAHSASHCLKGITRLVFPWALLLVPMEGSTGQTLEGTCVLGSGNSRAHQPLIAPCTCLAGGLGAGRKPGESFASAVGKTMTL</sequence>
<keyword evidence="2" id="KW-1185">Reference proteome</keyword>
<dbReference type="EMBL" id="VSRR010133236">
    <property type="protein sequence ID" value="MPD02817.1"/>
    <property type="molecule type" value="Genomic_DNA"/>
</dbReference>
<accession>A0A5B7K8C7</accession>
<comment type="caution">
    <text evidence="1">The sequence shown here is derived from an EMBL/GenBank/DDBJ whole genome shotgun (WGS) entry which is preliminary data.</text>
</comment>
<organism evidence="1 2">
    <name type="scientific">Portunus trituberculatus</name>
    <name type="common">Swimming crab</name>
    <name type="synonym">Neptunus trituberculatus</name>
    <dbReference type="NCBI Taxonomy" id="210409"/>
    <lineage>
        <taxon>Eukaryota</taxon>
        <taxon>Metazoa</taxon>
        <taxon>Ecdysozoa</taxon>
        <taxon>Arthropoda</taxon>
        <taxon>Crustacea</taxon>
        <taxon>Multicrustacea</taxon>
        <taxon>Malacostraca</taxon>
        <taxon>Eumalacostraca</taxon>
        <taxon>Eucarida</taxon>
        <taxon>Decapoda</taxon>
        <taxon>Pleocyemata</taxon>
        <taxon>Brachyura</taxon>
        <taxon>Eubrachyura</taxon>
        <taxon>Portunoidea</taxon>
        <taxon>Portunidae</taxon>
        <taxon>Portuninae</taxon>
        <taxon>Portunus</taxon>
    </lineage>
</organism>
<proteinExistence type="predicted"/>
<dbReference type="Proteomes" id="UP000324222">
    <property type="component" value="Unassembled WGS sequence"/>
</dbReference>
<gene>
    <name evidence="1" type="ORF">E2C01_098422</name>
</gene>
<evidence type="ECO:0000313" key="1">
    <source>
        <dbReference type="EMBL" id="MPD02817.1"/>
    </source>
</evidence>